<feature type="domain" description="RNA polymerase sigma-70 region 2" evidence="5">
    <location>
        <begin position="161"/>
        <end position="223"/>
    </location>
</feature>
<dbReference type="Pfam" id="PF04542">
    <property type="entry name" value="Sigma70_r2"/>
    <property type="match status" value="1"/>
</dbReference>
<dbReference type="PANTHER" id="PTHR30603">
    <property type="entry name" value="RNA POLYMERASE SIGMA FACTOR RPO"/>
    <property type="match status" value="1"/>
</dbReference>
<dbReference type="SUPFAM" id="SSF88659">
    <property type="entry name" value="Sigma3 and sigma4 domains of RNA polymerase sigma factors"/>
    <property type="match status" value="1"/>
</dbReference>
<reference evidence="7" key="1">
    <citation type="submission" date="2024-05" db="EMBL/GenBank/DDBJ databases">
        <title>Planctomycetes of the genus Singulisphaera possess chitinolytic capabilities.</title>
        <authorList>
            <person name="Ivanova A."/>
        </authorList>
    </citation>
    <scope>NUCLEOTIDE SEQUENCE</scope>
    <source>
        <strain evidence="7">Ch08T</strain>
    </source>
</reference>
<name>A0AAU7C9R8_9BACT</name>
<dbReference type="EMBL" id="CP155447">
    <property type="protein sequence ID" value="XBH01697.1"/>
    <property type="molecule type" value="Genomic_DNA"/>
</dbReference>
<dbReference type="InterPro" id="IPR050239">
    <property type="entry name" value="Sigma-70_RNA_pol_init_factors"/>
</dbReference>
<dbReference type="PRINTS" id="PR00046">
    <property type="entry name" value="SIGMA70FCT"/>
</dbReference>
<dbReference type="InterPro" id="IPR007630">
    <property type="entry name" value="RNA_pol_sigma70_r4"/>
</dbReference>
<evidence type="ECO:0000256" key="4">
    <source>
        <dbReference type="ARBA" id="ARBA00023163"/>
    </source>
</evidence>
<keyword evidence="3" id="KW-0238">DNA-binding</keyword>
<dbReference type="InterPro" id="IPR013324">
    <property type="entry name" value="RNA_pol_sigma_r3/r4-like"/>
</dbReference>
<dbReference type="Gene3D" id="1.10.601.10">
    <property type="entry name" value="RNA Polymerase Primary Sigma Factor"/>
    <property type="match status" value="1"/>
</dbReference>
<dbReference type="InterPro" id="IPR000943">
    <property type="entry name" value="RNA_pol_sigma70"/>
</dbReference>
<evidence type="ECO:0000313" key="7">
    <source>
        <dbReference type="EMBL" id="XBH01697.1"/>
    </source>
</evidence>
<dbReference type="GO" id="GO:0006352">
    <property type="term" value="P:DNA-templated transcription initiation"/>
    <property type="evidence" value="ECO:0007669"/>
    <property type="project" value="InterPro"/>
</dbReference>
<dbReference type="InterPro" id="IPR013325">
    <property type="entry name" value="RNA_pol_sigma_r2"/>
</dbReference>
<dbReference type="Gene3D" id="1.10.10.10">
    <property type="entry name" value="Winged helix-like DNA-binding domain superfamily/Winged helix DNA-binding domain"/>
    <property type="match status" value="1"/>
</dbReference>
<dbReference type="InterPro" id="IPR036388">
    <property type="entry name" value="WH-like_DNA-bd_sf"/>
</dbReference>
<dbReference type="Pfam" id="PF04545">
    <property type="entry name" value="Sigma70_r4"/>
    <property type="match status" value="1"/>
</dbReference>
<evidence type="ECO:0000259" key="5">
    <source>
        <dbReference type="Pfam" id="PF04542"/>
    </source>
</evidence>
<proteinExistence type="predicted"/>
<dbReference type="RefSeq" id="WP_406694441.1">
    <property type="nucleotide sequence ID" value="NZ_CP155447.1"/>
</dbReference>
<organism evidence="7">
    <name type="scientific">Singulisphaera sp. Ch08</name>
    <dbReference type="NCBI Taxonomy" id="3120278"/>
    <lineage>
        <taxon>Bacteria</taxon>
        <taxon>Pseudomonadati</taxon>
        <taxon>Planctomycetota</taxon>
        <taxon>Planctomycetia</taxon>
        <taxon>Isosphaerales</taxon>
        <taxon>Isosphaeraceae</taxon>
        <taxon>Singulisphaera</taxon>
    </lineage>
</organism>
<dbReference type="CDD" id="cd06171">
    <property type="entry name" value="Sigma70_r4"/>
    <property type="match status" value="1"/>
</dbReference>
<dbReference type="GO" id="GO:0016987">
    <property type="term" value="F:sigma factor activity"/>
    <property type="evidence" value="ECO:0007669"/>
    <property type="project" value="UniProtKB-KW"/>
</dbReference>
<keyword evidence="1" id="KW-0805">Transcription regulation</keyword>
<accession>A0AAU7C9R8</accession>
<dbReference type="GO" id="GO:0003677">
    <property type="term" value="F:DNA binding"/>
    <property type="evidence" value="ECO:0007669"/>
    <property type="project" value="UniProtKB-KW"/>
</dbReference>
<evidence type="ECO:0000256" key="2">
    <source>
        <dbReference type="ARBA" id="ARBA00023082"/>
    </source>
</evidence>
<feature type="domain" description="RNA polymerase sigma-70 region 4" evidence="6">
    <location>
        <begin position="270"/>
        <end position="322"/>
    </location>
</feature>
<keyword evidence="2" id="KW-0731">Sigma factor</keyword>
<sequence length="335" mass="37278">MSALSVTTCGPSPVWRTFGRSPGPSIAAEAFDRARAHSDPLADTIRARRLLGTELSYIGHPSFDDPGAQDAILAPMPAPTAAQTTRRSKPPVGMPPYLASLYDEAPLLTREQEAHLFRKMNYLKFRASRLRAQIDPEHAQTEDLDEIERDQAEALALRGQLVRANLRLVVSIARRNLGSQDDLFERVSDGNLVLFRAVETFDYARGNKFSTYATWAIRNQLARASHAKSDRQAHFLLGQDDILALASDSRTEAPEHSDVQEQRQLTVARLLARLGDRERRVLIGRYGIGGACEQTLTQLGQELGVTKERVRQIEARAQEKLRGLARDHEIVALLA</sequence>
<evidence type="ECO:0000259" key="6">
    <source>
        <dbReference type="Pfam" id="PF04545"/>
    </source>
</evidence>
<protein>
    <submittedName>
        <fullName evidence="7">Sigma-70 family RNA polymerase sigma factor</fullName>
    </submittedName>
</protein>
<evidence type="ECO:0000256" key="3">
    <source>
        <dbReference type="ARBA" id="ARBA00023125"/>
    </source>
</evidence>
<dbReference type="AlphaFoldDB" id="A0AAU7C9R8"/>
<dbReference type="SUPFAM" id="SSF88946">
    <property type="entry name" value="Sigma2 domain of RNA polymerase sigma factors"/>
    <property type="match status" value="1"/>
</dbReference>
<dbReference type="NCBIfam" id="TIGR02937">
    <property type="entry name" value="sigma70-ECF"/>
    <property type="match status" value="1"/>
</dbReference>
<dbReference type="InterPro" id="IPR007627">
    <property type="entry name" value="RNA_pol_sigma70_r2"/>
</dbReference>
<evidence type="ECO:0000256" key="1">
    <source>
        <dbReference type="ARBA" id="ARBA00023015"/>
    </source>
</evidence>
<gene>
    <name evidence="7" type="ORF">V5E97_25535</name>
</gene>
<keyword evidence="4" id="KW-0804">Transcription</keyword>
<dbReference type="InterPro" id="IPR014284">
    <property type="entry name" value="RNA_pol_sigma-70_dom"/>
</dbReference>
<dbReference type="PANTHER" id="PTHR30603:SF60">
    <property type="entry name" value="RNA POLYMERASE SIGMA FACTOR RPOD"/>
    <property type="match status" value="1"/>
</dbReference>